<dbReference type="GO" id="GO:0005783">
    <property type="term" value="C:endoplasmic reticulum"/>
    <property type="evidence" value="ECO:0007669"/>
    <property type="project" value="TreeGrafter"/>
</dbReference>
<dbReference type="Gene3D" id="3.40.1180.10">
    <property type="entry name" value="Decaprenyl diphosphate synthase-like"/>
    <property type="match status" value="1"/>
</dbReference>
<evidence type="ECO:0000256" key="2">
    <source>
        <dbReference type="ARBA" id="ARBA00022679"/>
    </source>
</evidence>
<dbReference type="GO" id="GO:0045547">
    <property type="term" value="F:ditrans,polycis-polyprenyl diphosphate synthase [(2E,6E)-farnesyl diphosphate specific] activity"/>
    <property type="evidence" value="ECO:0007669"/>
    <property type="project" value="TreeGrafter"/>
</dbReference>
<dbReference type="AlphaFoldDB" id="A0A6A6MEF0"/>
<keyword evidence="2" id="KW-0808">Transferase</keyword>
<reference evidence="3 4" key="1">
    <citation type="journal article" date="2020" name="Mol. Plant">
        <title>The Chromosome-Based Rubber Tree Genome Provides New Insights into Spurge Genome Evolution and Rubber Biosynthesis.</title>
        <authorList>
            <person name="Liu J."/>
            <person name="Shi C."/>
            <person name="Shi C.C."/>
            <person name="Li W."/>
            <person name="Zhang Q.J."/>
            <person name="Zhang Y."/>
            <person name="Li K."/>
            <person name="Lu H.F."/>
            <person name="Shi C."/>
            <person name="Zhu S.T."/>
            <person name="Xiao Z.Y."/>
            <person name="Nan H."/>
            <person name="Yue Y."/>
            <person name="Zhu X.G."/>
            <person name="Wu Y."/>
            <person name="Hong X.N."/>
            <person name="Fan G.Y."/>
            <person name="Tong Y."/>
            <person name="Zhang D."/>
            <person name="Mao C.L."/>
            <person name="Liu Y.L."/>
            <person name="Hao S.J."/>
            <person name="Liu W.Q."/>
            <person name="Lv M.Q."/>
            <person name="Zhang H.B."/>
            <person name="Liu Y."/>
            <person name="Hu-Tang G.R."/>
            <person name="Wang J.P."/>
            <person name="Wang J.H."/>
            <person name="Sun Y.H."/>
            <person name="Ni S.B."/>
            <person name="Chen W.B."/>
            <person name="Zhang X.C."/>
            <person name="Jiao Y.N."/>
            <person name="Eichler E.E."/>
            <person name="Li G.H."/>
            <person name="Liu X."/>
            <person name="Gao L.Z."/>
        </authorList>
    </citation>
    <scope>NUCLEOTIDE SEQUENCE [LARGE SCALE GENOMIC DNA]</scope>
    <source>
        <strain evidence="4">cv. GT1</strain>
        <tissue evidence="3">Leaf</tissue>
    </source>
</reference>
<dbReference type="InterPro" id="IPR018520">
    <property type="entry name" value="UPP_synth-like_CS"/>
</dbReference>
<dbReference type="GO" id="GO:0016094">
    <property type="term" value="P:polyprenol biosynthetic process"/>
    <property type="evidence" value="ECO:0007669"/>
    <property type="project" value="TreeGrafter"/>
</dbReference>
<proteinExistence type="inferred from homology"/>
<dbReference type="InterPro" id="IPR036424">
    <property type="entry name" value="UPP_synth-like_sf"/>
</dbReference>
<sequence>MEIFEAGRPSVLASLGRFIRKCIFRILSIGPIPSHVAFIMDGNRRFAKKEKLEEGSGHRAGSLALMSTLKRRPDEVQLIMDLILEKIEGLLRDENVVNAYGIRVRFVGTLKLLSEPVRVAAEKVARASAKNTKFVLVICIAYSSTDEIVHAVQESCKYKLNKIEPSNSNRACNDGNEQVEENGKKIDSTITHGVQESCKDETDKSRTINAKPMYNGVTKEAGGTDNANTVIVNSIGDKWDDAHELEATRTGNGVISVEEIDNMLSHSSIKLVDIEKKLHMAVAPDPDILVRTSGESRLSNFLLWQTSNCSLYSPKALWPEIGLRHLVWAVITFQRNHSYLEKKKKQL</sequence>
<dbReference type="SMR" id="A0A6A6MEF0"/>
<dbReference type="PROSITE" id="PS01066">
    <property type="entry name" value="UPP_SYNTHASE"/>
    <property type="match status" value="1"/>
</dbReference>
<dbReference type="EMBL" id="JAAGAX010000006">
    <property type="protein sequence ID" value="KAF2310858.1"/>
    <property type="molecule type" value="Genomic_DNA"/>
</dbReference>
<dbReference type="InterPro" id="IPR001441">
    <property type="entry name" value="UPP_synth-like"/>
</dbReference>
<protein>
    <recommendedName>
        <fullName evidence="5">Alkyl transferase</fullName>
    </recommendedName>
</protein>
<dbReference type="PANTHER" id="PTHR10291:SF43">
    <property type="entry name" value="DEHYDRODOLICHYL DIPHOSPHATE SYNTHASE COMPLEX SUBUNIT DHDDS"/>
    <property type="match status" value="1"/>
</dbReference>
<comment type="similarity">
    <text evidence="1">Belongs to the UPP synthase family.</text>
</comment>
<dbReference type="Proteomes" id="UP000467840">
    <property type="component" value="Chromosome 14"/>
</dbReference>
<gene>
    <name evidence="3" type="ORF">GH714_017732</name>
</gene>
<accession>A0A6A6MEF0</accession>
<evidence type="ECO:0000256" key="1">
    <source>
        <dbReference type="ARBA" id="ARBA00005432"/>
    </source>
</evidence>
<organism evidence="3 4">
    <name type="scientific">Hevea brasiliensis</name>
    <name type="common">Para rubber tree</name>
    <name type="synonym">Siphonia brasiliensis</name>
    <dbReference type="NCBI Taxonomy" id="3981"/>
    <lineage>
        <taxon>Eukaryota</taxon>
        <taxon>Viridiplantae</taxon>
        <taxon>Streptophyta</taxon>
        <taxon>Embryophyta</taxon>
        <taxon>Tracheophyta</taxon>
        <taxon>Spermatophyta</taxon>
        <taxon>Magnoliopsida</taxon>
        <taxon>eudicotyledons</taxon>
        <taxon>Gunneridae</taxon>
        <taxon>Pentapetalae</taxon>
        <taxon>rosids</taxon>
        <taxon>fabids</taxon>
        <taxon>Malpighiales</taxon>
        <taxon>Euphorbiaceae</taxon>
        <taxon>Crotonoideae</taxon>
        <taxon>Micrandreae</taxon>
        <taxon>Hevea</taxon>
    </lineage>
</organism>
<dbReference type="CDD" id="cd00475">
    <property type="entry name" value="Cis_IPPS"/>
    <property type="match status" value="1"/>
</dbReference>
<dbReference type="SUPFAM" id="SSF64005">
    <property type="entry name" value="Undecaprenyl diphosphate synthase"/>
    <property type="match status" value="1"/>
</dbReference>
<keyword evidence="4" id="KW-1185">Reference proteome</keyword>
<comment type="caution">
    <text evidence="3">The sequence shown here is derived from an EMBL/GenBank/DDBJ whole genome shotgun (WGS) entry which is preliminary data.</text>
</comment>
<dbReference type="PANTHER" id="PTHR10291">
    <property type="entry name" value="DEHYDRODOLICHYL DIPHOSPHATE SYNTHASE FAMILY MEMBER"/>
    <property type="match status" value="1"/>
</dbReference>
<evidence type="ECO:0000313" key="4">
    <source>
        <dbReference type="Proteomes" id="UP000467840"/>
    </source>
</evidence>
<dbReference type="Pfam" id="PF01255">
    <property type="entry name" value="Prenyltransf"/>
    <property type="match status" value="1"/>
</dbReference>
<evidence type="ECO:0008006" key="5">
    <source>
        <dbReference type="Google" id="ProtNLM"/>
    </source>
</evidence>
<evidence type="ECO:0000313" key="3">
    <source>
        <dbReference type="EMBL" id="KAF2310858.1"/>
    </source>
</evidence>
<name>A0A6A6MEF0_HEVBR</name>